<evidence type="ECO:0000256" key="5">
    <source>
        <dbReference type="ARBA" id="ARBA00022692"/>
    </source>
</evidence>
<evidence type="ECO:0000256" key="6">
    <source>
        <dbReference type="ARBA" id="ARBA00022792"/>
    </source>
</evidence>
<dbReference type="SMART" id="SM00338">
    <property type="entry name" value="BRLZ"/>
    <property type="match status" value="1"/>
</dbReference>
<feature type="compositionally biased region" description="Polar residues" evidence="12">
    <location>
        <begin position="273"/>
        <end position="282"/>
    </location>
</feature>
<evidence type="ECO:0000256" key="4">
    <source>
        <dbReference type="ARBA" id="ARBA00022448"/>
    </source>
</evidence>
<evidence type="ECO:0000313" key="16">
    <source>
        <dbReference type="Proteomes" id="UP000242875"/>
    </source>
</evidence>
<dbReference type="InterPro" id="IPR002109">
    <property type="entry name" value="Glutaredoxin"/>
</dbReference>
<keyword evidence="7" id="KW-0653">Protein transport</keyword>
<feature type="compositionally biased region" description="Basic and acidic residues" evidence="12">
    <location>
        <begin position="283"/>
        <end position="318"/>
    </location>
</feature>
<keyword evidence="10" id="KW-0496">Mitochondrion</keyword>
<feature type="transmembrane region" description="Helical" evidence="13">
    <location>
        <begin position="435"/>
        <end position="458"/>
    </location>
</feature>
<dbReference type="PROSITE" id="PS50217">
    <property type="entry name" value="BZIP"/>
    <property type="match status" value="1"/>
</dbReference>
<feature type="transmembrane region" description="Helical" evidence="13">
    <location>
        <begin position="405"/>
        <end position="429"/>
    </location>
</feature>
<reference evidence="15 16" key="1">
    <citation type="journal article" date="2017" name="Mycologia">
        <title>Bifiguratus adelaidae, gen. et sp. nov., a new member of Mucoromycotina in endophytic and soil-dwelling habitats.</title>
        <authorList>
            <person name="Torres-Cruz T.J."/>
            <person name="Billingsley Tobias T.L."/>
            <person name="Almatruk M."/>
            <person name="Hesse C."/>
            <person name="Kuske C.R."/>
            <person name="Desiro A."/>
            <person name="Benucci G.M."/>
            <person name="Bonito G."/>
            <person name="Stajich J.E."/>
            <person name="Dunlap C."/>
            <person name="Arnold A.E."/>
            <person name="Porras-Alfaro A."/>
        </authorList>
    </citation>
    <scope>NUCLEOTIDE SEQUENCE [LARGE SCALE GENOMIC DNA]</scope>
    <source>
        <strain evidence="15 16">AZ0501</strain>
    </source>
</reference>
<dbReference type="CDD" id="cd14705">
    <property type="entry name" value="bZIP_Zip1"/>
    <property type="match status" value="1"/>
</dbReference>
<dbReference type="GO" id="GO:0008757">
    <property type="term" value="F:S-adenosylmethionine-dependent methyltransferase activity"/>
    <property type="evidence" value="ECO:0007669"/>
    <property type="project" value="UniProtKB-ARBA"/>
</dbReference>
<feature type="region of interest" description="Disordered" evidence="12">
    <location>
        <begin position="959"/>
        <end position="1000"/>
    </location>
</feature>
<evidence type="ECO:0000256" key="9">
    <source>
        <dbReference type="ARBA" id="ARBA00023010"/>
    </source>
</evidence>
<protein>
    <recommendedName>
        <fullName evidence="3">Mitochondrial import inner membrane translocase subunit TIM54</fullName>
    </recommendedName>
</protein>
<evidence type="ECO:0000259" key="14">
    <source>
        <dbReference type="PROSITE" id="PS50217"/>
    </source>
</evidence>
<gene>
    <name evidence="15" type="ORF">BZG36_02098</name>
</gene>
<dbReference type="InterPro" id="IPR036249">
    <property type="entry name" value="Thioredoxin-like_sf"/>
</dbReference>
<dbReference type="Gene3D" id="3.40.50.150">
    <property type="entry name" value="Vaccinia Virus protein VP39"/>
    <property type="match status" value="1"/>
</dbReference>
<feature type="region of interest" description="Disordered" evidence="12">
    <location>
        <begin position="121"/>
        <end position="144"/>
    </location>
</feature>
<dbReference type="InterPro" id="IPR029063">
    <property type="entry name" value="SAM-dependent_MTases_sf"/>
</dbReference>
<comment type="subcellular location">
    <subcellularLocation>
        <location evidence="1">Mitochondrion inner membrane</location>
        <topology evidence="1">Single-pass membrane protein</topology>
    </subcellularLocation>
</comment>
<dbReference type="Gene3D" id="1.20.5.170">
    <property type="match status" value="1"/>
</dbReference>
<dbReference type="PROSITE" id="PS51354">
    <property type="entry name" value="GLUTAREDOXIN_2"/>
    <property type="match status" value="1"/>
</dbReference>
<dbReference type="SUPFAM" id="SSF57959">
    <property type="entry name" value="Leucine zipper domain"/>
    <property type="match status" value="1"/>
</dbReference>
<dbReference type="PRINTS" id="PR00160">
    <property type="entry name" value="GLUTAREDOXIN"/>
</dbReference>
<dbReference type="GO" id="GO:0003700">
    <property type="term" value="F:DNA-binding transcription factor activity"/>
    <property type="evidence" value="ECO:0007669"/>
    <property type="project" value="InterPro"/>
</dbReference>
<keyword evidence="11 13" id="KW-0472">Membrane</keyword>
<dbReference type="Pfam" id="PF07716">
    <property type="entry name" value="bZIP_2"/>
    <property type="match status" value="1"/>
</dbReference>
<comment type="caution">
    <text evidence="15">The sequence shown here is derived from an EMBL/GenBank/DDBJ whole genome shotgun (WGS) entry which is preliminary data.</text>
</comment>
<feature type="domain" description="BZIP" evidence="14">
    <location>
        <begin position="157"/>
        <end position="216"/>
    </location>
</feature>
<sequence>MAEVKSIVEQAIDNNKIAVFSKSYCPRAKETLTQLGEKFFALELDVDENGNDIQAYLLQKTGQRTVPNIFINIHASDTVSEDQRGARFEKHTLPLLLPKIDTSMPHSDNKGSRYPPILPISTPPLPSLQSKLPSPENKLSPIPTTDSQTAELVDFIQEKRKRNAGASARFRDRRKQREKEMTERCTRLTSENAALTNEVKRLRAELAQQDEVLHKHRVDFLKFHHQYHNDGSSSSVLEDLLSLSLPRKRARHGEAVRPDPLPSPTASPPVGSEPTSNLSTAQHIKESQVRASDDTRPWHSDDDTRQDREHEKSVTERLRDLENRIAQLSADRTTAGEKMHMLEIEYQPKEATIVYISDVGAAHKVLFVPVACVTGAFFILTLLAERYLRHIRRLPGNMRPRQRHSAIVATVFGIIAGIALILLSIFDAFNYSTVHWIMTLLFVVCLTISAISQAVEVYTLSEDYPRVKHLKRNSMLKITFVCIALPLAIAFLGLFLAGGILGRGGIESKSNPTYNRLESAAAVCEWVIAYLFAFPYLFSMISDLQPAVKTSVFWIRRKINAERAKGNLPISDASQMENGYGNTGLGANGPNAYGMSQILPRHEVEHGMNNEYAETSHAPTNYPQANNNVNGQHPSSQPLRHVDTLTRDEMLPENVRYMEGRGLVLDVCTGSGCIALAVAHALDQAHVNAVDISWDAIKLAETNYKRIVADNEHMQGRCKFVLCDIMDNESIKTMLGIDIHDSNGKSCGYDVIVSNPPYITPRDYAQLDKSVVAWEDVRALRTSDEAGIEFHVRLLQLCTLGAIGGLVYRDKVYCSEARQRLADKVRHIAAEPLAVSDMPRKVTVYITAPPGDTIEKSRIWFRDYVKPVFVAAALDYEVKEAREPEQLRSMVCEEIRQRRKKAESTLNEEGGKPQHSTDPLAKFLTPQQDAKALNGIVTIGRVAWREMLNGLNEGCHVTLADPVKPDTSDATEGEEGDAAPGNHSEITGEPATAGDAAKIPQQSLASKDQTLLQNNSVSASADGTNPSSQDEVPYFSLPPAFAPVSYVPQYNLIGWANIPKRIWLWINDYERVAEIGEYAVTIALEHTRPFREDDLHTGEDERYCWNMEEGKKELPKDEIKLDALVMEQLTVYTPATS</sequence>
<evidence type="ECO:0000256" key="3">
    <source>
        <dbReference type="ARBA" id="ARBA00020796"/>
    </source>
</evidence>
<dbReference type="SUPFAM" id="SSF52833">
    <property type="entry name" value="Thioredoxin-like"/>
    <property type="match status" value="1"/>
</dbReference>
<evidence type="ECO:0000256" key="8">
    <source>
        <dbReference type="ARBA" id="ARBA00022989"/>
    </source>
</evidence>
<dbReference type="GO" id="GO:0003676">
    <property type="term" value="F:nucleic acid binding"/>
    <property type="evidence" value="ECO:0007669"/>
    <property type="project" value="InterPro"/>
</dbReference>
<keyword evidence="16" id="KW-1185">Reference proteome</keyword>
<dbReference type="SUPFAM" id="SSF53335">
    <property type="entry name" value="S-adenosyl-L-methionine-dependent methyltransferases"/>
    <property type="match status" value="1"/>
</dbReference>
<evidence type="ECO:0000256" key="1">
    <source>
        <dbReference type="ARBA" id="ARBA00004434"/>
    </source>
</evidence>
<evidence type="ECO:0000313" key="15">
    <source>
        <dbReference type="EMBL" id="OZJ05056.1"/>
    </source>
</evidence>
<dbReference type="EMBL" id="MVBO01000023">
    <property type="protein sequence ID" value="OZJ05056.1"/>
    <property type="molecule type" value="Genomic_DNA"/>
</dbReference>
<dbReference type="InterPro" id="IPR004827">
    <property type="entry name" value="bZIP"/>
</dbReference>
<dbReference type="InterPro" id="IPR014025">
    <property type="entry name" value="Glutaredoxin_subgr"/>
</dbReference>
<dbReference type="PANTHER" id="PTHR18895">
    <property type="entry name" value="HEMK METHYLTRANSFERASE"/>
    <property type="match status" value="1"/>
</dbReference>
<dbReference type="Pfam" id="PF11711">
    <property type="entry name" value="Tim54"/>
    <property type="match status" value="1"/>
</dbReference>
<dbReference type="PANTHER" id="PTHR18895:SF74">
    <property type="entry name" value="MTRF1L RELEASE FACTOR GLUTAMINE METHYLTRANSFERASE"/>
    <property type="match status" value="1"/>
</dbReference>
<dbReference type="GO" id="GO:0015031">
    <property type="term" value="P:protein transport"/>
    <property type="evidence" value="ECO:0007669"/>
    <property type="project" value="UniProtKB-KW"/>
</dbReference>
<keyword evidence="4" id="KW-0813">Transport</keyword>
<feature type="compositionally biased region" description="Polar residues" evidence="12">
    <location>
        <begin position="617"/>
        <end position="638"/>
    </location>
</feature>
<dbReference type="InterPro" id="IPR050320">
    <property type="entry name" value="N5-glutamine_MTase"/>
</dbReference>
<evidence type="ECO:0000256" key="2">
    <source>
        <dbReference type="ARBA" id="ARBA00006355"/>
    </source>
</evidence>
<dbReference type="PROSITE" id="PS00036">
    <property type="entry name" value="BZIP_BASIC"/>
    <property type="match status" value="1"/>
</dbReference>
<dbReference type="Gene3D" id="3.40.30.10">
    <property type="entry name" value="Glutaredoxin"/>
    <property type="match status" value="1"/>
</dbReference>
<dbReference type="CDD" id="cd03419">
    <property type="entry name" value="GRX_GRXh_1_2_like"/>
    <property type="match status" value="1"/>
</dbReference>
<evidence type="ECO:0000256" key="12">
    <source>
        <dbReference type="SAM" id="MobiDB-lite"/>
    </source>
</evidence>
<accession>A0A261Y361</accession>
<dbReference type="InterPro" id="IPR046347">
    <property type="entry name" value="bZIP_sf"/>
</dbReference>
<feature type="region of interest" description="Disordered" evidence="12">
    <location>
        <begin position="250"/>
        <end position="318"/>
    </location>
</feature>
<organism evidence="15 16">
    <name type="scientific">Bifiguratus adelaidae</name>
    <dbReference type="NCBI Taxonomy" id="1938954"/>
    <lineage>
        <taxon>Eukaryota</taxon>
        <taxon>Fungi</taxon>
        <taxon>Fungi incertae sedis</taxon>
        <taxon>Mucoromycota</taxon>
        <taxon>Mucoromycotina</taxon>
        <taxon>Endogonomycetes</taxon>
        <taxon>Endogonales</taxon>
        <taxon>Endogonales incertae sedis</taxon>
        <taxon>Bifiguratus</taxon>
    </lineage>
</organism>
<dbReference type="Proteomes" id="UP000242875">
    <property type="component" value="Unassembled WGS sequence"/>
</dbReference>
<evidence type="ECO:0000256" key="13">
    <source>
        <dbReference type="SAM" id="Phobius"/>
    </source>
</evidence>
<keyword evidence="5 13" id="KW-0812">Transmembrane</keyword>
<feature type="transmembrane region" description="Helical" evidence="13">
    <location>
        <begin position="365"/>
        <end position="384"/>
    </location>
</feature>
<evidence type="ECO:0000256" key="7">
    <source>
        <dbReference type="ARBA" id="ARBA00022927"/>
    </source>
</evidence>
<feature type="region of interest" description="Disordered" evidence="12">
    <location>
        <begin position="614"/>
        <end position="639"/>
    </location>
</feature>
<keyword evidence="6" id="KW-0999">Mitochondrion inner membrane</keyword>
<feature type="transmembrane region" description="Helical" evidence="13">
    <location>
        <begin position="478"/>
        <end position="500"/>
    </location>
</feature>
<keyword evidence="8 13" id="KW-1133">Transmembrane helix</keyword>
<evidence type="ECO:0000256" key="11">
    <source>
        <dbReference type="ARBA" id="ARBA00023136"/>
    </source>
</evidence>
<feature type="region of interest" description="Disordered" evidence="12">
    <location>
        <begin position="163"/>
        <end position="182"/>
    </location>
</feature>
<dbReference type="Pfam" id="PF00462">
    <property type="entry name" value="Glutaredoxin"/>
    <property type="match status" value="1"/>
</dbReference>
<dbReference type="Pfam" id="PF05175">
    <property type="entry name" value="MTS"/>
    <property type="match status" value="1"/>
</dbReference>
<keyword evidence="9" id="KW-0811">Translocation</keyword>
<name>A0A261Y361_9FUNG</name>
<dbReference type="InterPro" id="IPR002052">
    <property type="entry name" value="DNA_methylase_N6_adenine_CS"/>
</dbReference>
<dbReference type="InterPro" id="IPR007848">
    <property type="entry name" value="Small_mtfrase_dom"/>
</dbReference>
<dbReference type="GO" id="GO:0005743">
    <property type="term" value="C:mitochondrial inner membrane"/>
    <property type="evidence" value="ECO:0007669"/>
    <property type="project" value="UniProtKB-SubCell"/>
</dbReference>
<dbReference type="InterPro" id="IPR019402">
    <property type="entry name" value="CWH43_N"/>
</dbReference>
<dbReference type="AlphaFoldDB" id="A0A261Y361"/>
<dbReference type="GO" id="GO:0032259">
    <property type="term" value="P:methylation"/>
    <property type="evidence" value="ECO:0007669"/>
    <property type="project" value="InterPro"/>
</dbReference>
<proteinExistence type="inferred from homology"/>
<dbReference type="CDD" id="cd02440">
    <property type="entry name" value="AdoMet_MTases"/>
    <property type="match status" value="1"/>
</dbReference>
<dbReference type="InterPro" id="IPR021056">
    <property type="entry name" value="Mt_import_IM_translocase_Tim54"/>
</dbReference>
<dbReference type="Pfam" id="PF10277">
    <property type="entry name" value="Frag1"/>
    <property type="match status" value="1"/>
</dbReference>
<dbReference type="PROSITE" id="PS00092">
    <property type="entry name" value="N6_MTASE"/>
    <property type="match status" value="1"/>
</dbReference>
<dbReference type="OrthoDB" id="5598305at2759"/>
<comment type="similarity">
    <text evidence="2">Belongs to the TIM54 family.</text>
</comment>
<evidence type="ECO:0000256" key="10">
    <source>
        <dbReference type="ARBA" id="ARBA00023128"/>
    </source>
</evidence>
<dbReference type="GO" id="GO:0016491">
    <property type="term" value="F:oxidoreductase activity"/>
    <property type="evidence" value="ECO:0007669"/>
    <property type="project" value="UniProtKB-ARBA"/>
</dbReference>